<dbReference type="Proteomes" id="UP000619976">
    <property type="component" value="Unassembled WGS sequence"/>
</dbReference>
<evidence type="ECO:0000313" key="3">
    <source>
        <dbReference type="EMBL" id="MBJ2117591.1"/>
    </source>
</evidence>
<evidence type="ECO:0000313" key="2">
    <source>
        <dbReference type="EMBL" id="CRL61714.1"/>
    </source>
</evidence>
<feature type="coiled-coil region" evidence="1">
    <location>
        <begin position="145"/>
        <end position="179"/>
    </location>
</feature>
<dbReference type="Gene3D" id="1.20.1270.340">
    <property type="match status" value="1"/>
</dbReference>
<accession>A0A0G4Q7X2</accession>
<dbReference type="AlphaFoldDB" id="A0A0G4Q7X2"/>
<dbReference type="GeneID" id="76521879"/>
<evidence type="ECO:0000313" key="4">
    <source>
        <dbReference type="Proteomes" id="UP000183920"/>
    </source>
</evidence>
<dbReference type="EMBL" id="JAEKCB010000003">
    <property type="protein sequence ID" value="MBJ2117591.1"/>
    <property type="molecule type" value="Genomic_DNA"/>
</dbReference>
<dbReference type="RefSeq" id="WP_072063649.1">
    <property type="nucleotide sequence ID" value="NZ_CAXOKJ010000002.1"/>
</dbReference>
<dbReference type="InterPro" id="IPR010890">
    <property type="entry name" value="PriC"/>
</dbReference>
<keyword evidence="1" id="KW-0175">Coiled coil</keyword>
<proteinExistence type="predicted"/>
<dbReference type="Proteomes" id="UP000183920">
    <property type="component" value="Unassembled WGS sequence"/>
</dbReference>
<keyword evidence="5" id="KW-1185">Reference proteome</keyword>
<name>A0A0G4Q7X2_9GAMM</name>
<dbReference type="EMBL" id="CVRY01000003">
    <property type="protein sequence ID" value="CRL61714.1"/>
    <property type="molecule type" value="Genomic_DNA"/>
</dbReference>
<protein>
    <submittedName>
        <fullName evidence="2 3">Primosomal replication protein</fullName>
    </submittedName>
</protein>
<dbReference type="InterPro" id="IPR038338">
    <property type="entry name" value="PriC_sf"/>
</dbReference>
<gene>
    <name evidence="2" type="primary">priC</name>
    <name evidence="2" type="ORF">BN1804_01608</name>
    <name evidence="3" type="ORF">JFQ69_07960</name>
</gene>
<reference evidence="4" key="2">
    <citation type="submission" date="2015-06" db="EMBL/GenBank/DDBJ databases">
        <authorList>
            <person name="Urmite Genomes"/>
        </authorList>
    </citation>
    <scope>NUCLEOTIDE SEQUENCE [LARGE SCALE GENOMIC DNA]</scope>
    <source>
        <strain evidence="4">CSUR P1867</strain>
    </source>
</reference>
<reference evidence="2" key="1">
    <citation type="submission" date="2015-06" db="EMBL/GenBank/DDBJ databases">
        <authorList>
            <person name="Urmite Genomes Urmite Genomes"/>
        </authorList>
    </citation>
    <scope>NUCLEOTIDE SEQUENCE [LARGE SCALE GENOMIC DNA]</scope>
    <source>
        <strain evidence="2">CSUR P1867</strain>
    </source>
</reference>
<evidence type="ECO:0000313" key="5">
    <source>
        <dbReference type="Proteomes" id="UP000619976"/>
    </source>
</evidence>
<organism evidence="2 4">
    <name type="scientific">Proteus penneri</name>
    <dbReference type="NCBI Taxonomy" id="102862"/>
    <lineage>
        <taxon>Bacteria</taxon>
        <taxon>Pseudomonadati</taxon>
        <taxon>Pseudomonadota</taxon>
        <taxon>Gammaproteobacteria</taxon>
        <taxon>Enterobacterales</taxon>
        <taxon>Morganellaceae</taxon>
        <taxon>Proteus</taxon>
    </lineage>
</organism>
<accession>A0A379EJ82</accession>
<evidence type="ECO:0000256" key="1">
    <source>
        <dbReference type="SAM" id="Coils"/>
    </source>
</evidence>
<sequence>MTKPDPLSLFKKQIDNLAETMAPIANKKIAAPCFDTALFHRRSDSLDGYMQQIRDNFTQLIACVEAQRSQQVKFLATQILQQIEALTRELSTQTLRKQENQLTQRKKSVDLYQKLAQHQDYERRLQAMIQDRELSLMQAQSFMKQQELQKEIAALENRLARCKNALFSIEKNIEKQEDKF</sequence>
<dbReference type="Pfam" id="PF07445">
    <property type="entry name" value="PriC"/>
    <property type="match status" value="1"/>
</dbReference>
<reference evidence="3 5" key="3">
    <citation type="submission" date="2020-12" db="EMBL/GenBank/DDBJ databases">
        <title>Enhanced detection system for hospital associated transmission using whole genome sequencing surveillance.</title>
        <authorList>
            <person name="Harrison L.H."/>
            <person name="Van Tyne D."/>
            <person name="Marsh J.W."/>
            <person name="Griffith M.P."/>
            <person name="Snyder D.J."/>
            <person name="Cooper V.S."/>
            <person name="Mustapha M."/>
        </authorList>
    </citation>
    <scope>NUCLEOTIDE SEQUENCE [LARGE SCALE GENOMIC DNA]</scope>
    <source>
        <strain evidence="3 5">PR00195</strain>
    </source>
</reference>